<feature type="domain" description="DNA-directed RNA polymerase subunit 2 hybrid-binding" evidence="15">
    <location>
        <begin position="663"/>
        <end position="1019"/>
    </location>
</feature>
<dbReference type="Pfam" id="PF04563">
    <property type="entry name" value="RNA_pol_Rpb2_1"/>
    <property type="match status" value="1"/>
</dbReference>
<evidence type="ECO:0000256" key="4">
    <source>
        <dbReference type="ARBA" id="ARBA00022478"/>
    </source>
</evidence>
<keyword evidence="5 14" id="KW-0808">Transferase</keyword>
<dbReference type="Pfam" id="PF06883">
    <property type="entry name" value="RNA_pol_Rpa2_4"/>
    <property type="match status" value="1"/>
</dbReference>
<dbReference type="InterPro" id="IPR037034">
    <property type="entry name" value="RNA_pol_Rpb2_2_sf"/>
</dbReference>
<keyword evidence="9" id="KW-0862">Zinc</keyword>
<dbReference type="FunFam" id="2.40.270.10:FF:000011">
    <property type="entry name" value="DNA-directed RNA polymerase subunit beta"/>
    <property type="match status" value="1"/>
</dbReference>
<keyword evidence="11" id="KW-0539">Nucleus</keyword>
<dbReference type="InterPro" id="IPR007121">
    <property type="entry name" value="RNA_pol_bsu_CS"/>
</dbReference>
<evidence type="ECO:0000256" key="8">
    <source>
        <dbReference type="ARBA" id="ARBA00022771"/>
    </source>
</evidence>
<proteinExistence type="inferred from homology"/>
<keyword evidence="6 14" id="KW-0548">Nucleotidyltransferase</keyword>
<comment type="function">
    <text evidence="14">DNA-dependent RNA polymerase catalyzes the transcription of DNA into RNA using the four ribonucleoside triphosphates as substrates.</text>
</comment>
<evidence type="ECO:0000256" key="12">
    <source>
        <dbReference type="ARBA" id="ARBA00047768"/>
    </source>
</evidence>
<dbReference type="EMBL" id="GBHO01044682">
    <property type="protein sequence ID" value="JAF98921.1"/>
    <property type="molecule type" value="Transcribed_RNA"/>
</dbReference>
<dbReference type="EC" id="2.7.7.6" evidence="14"/>
<dbReference type="Gene3D" id="2.40.270.10">
    <property type="entry name" value="DNA-directed RNA polymerase, subunit 2, domain 6"/>
    <property type="match status" value="1"/>
</dbReference>
<evidence type="ECO:0000259" key="17">
    <source>
        <dbReference type="Pfam" id="PF04561"/>
    </source>
</evidence>
<keyword evidence="4 14" id="KW-0240">DNA-directed RNA polymerase</keyword>
<keyword evidence="8" id="KW-0863">Zinc-finger</keyword>
<dbReference type="Pfam" id="PF04561">
    <property type="entry name" value="RNA_pol_Rpb2_2"/>
    <property type="match status" value="1"/>
</dbReference>
<dbReference type="InterPro" id="IPR007642">
    <property type="entry name" value="RNA_pol_Rpb2_2"/>
</dbReference>
<comment type="similarity">
    <text evidence="2 13">Belongs to the RNA polymerase beta chain family.</text>
</comment>
<dbReference type="GO" id="GO:0008270">
    <property type="term" value="F:zinc ion binding"/>
    <property type="evidence" value="ECO:0007669"/>
    <property type="project" value="UniProtKB-KW"/>
</dbReference>
<dbReference type="GO" id="GO:0003899">
    <property type="term" value="F:DNA-directed RNA polymerase activity"/>
    <property type="evidence" value="ECO:0007669"/>
    <property type="project" value="UniProtKB-EC"/>
</dbReference>
<evidence type="ECO:0000259" key="18">
    <source>
        <dbReference type="Pfam" id="PF04563"/>
    </source>
</evidence>
<evidence type="ECO:0000256" key="14">
    <source>
        <dbReference type="RuleBase" id="RU363031"/>
    </source>
</evidence>
<dbReference type="InterPro" id="IPR015712">
    <property type="entry name" value="DNA-dir_RNA_pol_su2"/>
</dbReference>
<dbReference type="PROSITE" id="PS01166">
    <property type="entry name" value="RNA_POL_BETA"/>
    <property type="match status" value="1"/>
</dbReference>
<evidence type="ECO:0000256" key="13">
    <source>
        <dbReference type="RuleBase" id="RU000434"/>
    </source>
</evidence>
<dbReference type="GO" id="GO:0032549">
    <property type="term" value="F:ribonucleoside binding"/>
    <property type="evidence" value="ECO:0007669"/>
    <property type="project" value="InterPro"/>
</dbReference>
<dbReference type="PANTHER" id="PTHR20856">
    <property type="entry name" value="DNA-DIRECTED RNA POLYMERASE I SUBUNIT 2"/>
    <property type="match status" value="1"/>
</dbReference>
<keyword evidence="10 14" id="KW-0804">Transcription</keyword>
<keyword evidence="7" id="KW-0479">Metal-binding</keyword>
<dbReference type="InterPro" id="IPR007120">
    <property type="entry name" value="DNA-dir_RNAP_su2_dom"/>
</dbReference>
<dbReference type="Pfam" id="PF00562">
    <property type="entry name" value="RNA_pol_Rpb2_6"/>
    <property type="match status" value="1"/>
</dbReference>
<evidence type="ECO:0000256" key="5">
    <source>
        <dbReference type="ARBA" id="ARBA00022679"/>
    </source>
</evidence>
<comment type="catalytic activity">
    <reaction evidence="12">
        <text>RNA(n) + a ribonucleoside 5'-triphosphate = RNA(n+1) + diphosphate</text>
        <dbReference type="Rhea" id="RHEA:21248"/>
        <dbReference type="Rhea" id="RHEA-COMP:14527"/>
        <dbReference type="Rhea" id="RHEA-COMP:17342"/>
        <dbReference type="ChEBI" id="CHEBI:33019"/>
        <dbReference type="ChEBI" id="CHEBI:61557"/>
        <dbReference type="ChEBI" id="CHEBI:140395"/>
        <dbReference type="EC" id="2.7.7.6"/>
    </reaction>
    <physiologicalReaction direction="left-to-right" evidence="12">
        <dbReference type="Rhea" id="RHEA:21249"/>
    </physiologicalReaction>
</comment>
<dbReference type="GO" id="GO:0003677">
    <property type="term" value="F:DNA binding"/>
    <property type="evidence" value="ECO:0007669"/>
    <property type="project" value="InterPro"/>
</dbReference>
<comment type="subunit">
    <text evidence="3">Component of the RNA polymerase I (Pol I) complex consisting of at least 13 subunits.</text>
</comment>
<dbReference type="FunFam" id="3.90.1100.10:FF:000016">
    <property type="entry name" value="DNA-directed RNA polymerase subunit beta"/>
    <property type="match status" value="1"/>
</dbReference>
<evidence type="ECO:0000259" key="19">
    <source>
        <dbReference type="Pfam" id="PF04565"/>
    </source>
</evidence>
<dbReference type="InterPro" id="IPR014724">
    <property type="entry name" value="RNA_pol_RPB2_OB-fold"/>
</dbReference>
<dbReference type="GO" id="GO:0006351">
    <property type="term" value="P:DNA-templated transcription"/>
    <property type="evidence" value="ECO:0007669"/>
    <property type="project" value="InterPro"/>
</dbReference>
<name>A0A0A9VR72_LYGHE</name>
<dbReference type="Pfam" id="PF04565">
    <property type="entry name" value="RNA_pol_Rpb2_3"/>
    <property type="match status" value="1"/>
</dbReference>
<evidence type="ECO:0000259" key="20">
    <source>
        <dbReference type="Pfam" id="PF06883"/>
    </source>
</evidence>
<feature type="domain" description="RNA polymerase Rpb2" evidence="16">
    <location>
        <begin position="1021"/>
        <end position="1122"/>
    </location>
</feature>
<evidence type="ECO:0000313" key="21">
    <source>
        <dbReference type="EMBL" id="JAF98921.1"/>
    </source>
</evidence>
<dbReference type="CDD" id="cd00653">
    <property type="entry name" value="RNA_pol_B_RPB2"/>
    <property type="match status" value="1"/>
</dbReference>
<dbReference type="InterPro" id="IPR037033">
    <property type="entry name" value="DNA-dir_RNAP_su2_hyb_sf"/>
</dbReference>
<dbReference type="SUPFAM" id="SSF64484">
    <property type="entry name" value="beta and beta-prime subunits of DNA dependent RNA-polymerase"/>
    <property type="match status" value="1"/>
</dbReference>
<feature type="domain" description="RNA polymerase Rpb2" evidence="17">
    <location>
        <begin position="176"/>
        <end position="366"/>
    </location>
</feature>
<dbReference type="InterPro" id="IPR007644">
    <property type="entry name" value="RNA_pol_bsu_protrusion"/>
</dbReference>
<dbReference type="InterPro" id="IPR007641">
    <property type="entry name" value="RNA_pol_Rpb2_7"/>
</dbReference>
<dbReference type="Gene3D" id="2.40.50.150">
    <property type="match status" value="1"/>
</dbReference>
<feature type="domain" description="RNA polymerase beta subunit protrusion" evidence="18">
    <location>
        <begin position="27"/>
        <end position="389"/>
    </location>
</feature>
<reference evidence="21" key="1">
    <citation type="journal article" date="2014" name="PLoS ONE">
        <title>Transcriptome-Based Identification of ABC Transporters in the Western Tarnished Plant Bug Lygus hesperus.</title>
        <authorList>
            <person name="Hull J.J."/>
            <person name="Chaney K."/>
            <person name="Geib S.M."/>
            <person name="Fabrick J.A."/>
            <person name="Brent C.S."/>
            <person name="Walsh D."/>
            <person name="Lavine L.C."/>
        </authorList>
    </citation>
    <scope>NUCLEOTIDE SEQUENCE</scope>
</reference>
<dbReference type="FunFam" id="3.90.1100.10:FF:000008">
    <property type="entry name" value="DNA-directed RNA polymerase subunit beta"/>
    <property type="match status" value="1"/>
</dbReference>
<evidence type="ECO:0000256" key="9">
    <source>
        <dbReference type="ARBA" id="ARBA00022833"/>
    </source>
</evidence>
<dbReference type="GO" id="GO:0005730">
    <property type="term" value="C:nucleolus"/>
    <property type="evidence" value="ECO:0007669"/>
    <property type="project" value="UniProtKB-SubCell"/>
</dbReference>
<sequence>MAKKTSLKNLTCMGVIPDSQNQLLASLGKPHIDSFNWMLDEGLDLAVADLRPVEAIVGDRTFKFWISSAEIRPPAVPPGQMGIRHPEIWPTECRQRAATYGGRLTIQIEWEVDGVRKVGLQKDLGAIPVMVKSDICHLAKLDPSQLIERQEHTDEWGGYFIIKGHEKLVRMLLMTRRNYPIAVQRSSWKSRGRGFTDVGVLIRSVKLDQTASNNVLHFVNDGSVRMMFSFMKSMFYAPLILIIKSLVNISDEAIFKKILDGYEDDLYMKSCVLNMLRALHYENIHSQVDARKFLGETFKSKLAWLLPTSCTVDDVCHFVLKNSILIHLDDYEDKWHCLVFMIQKLYCAVGNKSMIENVDGVMMQELLMGGHLYLQVLKEKLQMWMGVAKREFVRASSTAEMTHSQMSIFLKKLQAPLESGMENFLSTGSIRSPSGLGLLQETGLVIIAENINRMRYMSHFKAVHRGSFFQDMRTTEARQLLPDAWGFICPVHTPDGAPCGLLNHLSKDCQVTKTADPQLLAKLPAMLASLGMIPLNEPNILSKDKCFTVMLDGRVLGKVPQRSAGRLVDKLRMLKIEGLKVPKTLEIVLVPLSKTKGQHPGLFLFAGPARMMRPVMNLAAKKVELIGTFEQVYMDICITQKEAHPGITTHQELSKTSFMSNLASMIPMPDCNQSPRNMYQCQMGKQTMGTPWHNWLVNSDTKLYRLQTPSTPLFRPVHYDMLKMDDYAMGTNAIVAVISYTGYDMEDAMIINKSSLERGFAYGSVVKSEVVTLNSVHSYFALDNTDIQAAKYLQEDGLPHPGQKVTEDQPFYSYFDHESGKFLTKKYHGEDMVIDQVKLCGNVAVRSAAGNCGKAIITYRIPRYPMIGDKFASRAGQKGICSQTLPTEDLPFTESGIVPDIVFNPHGFPSRMTIAMMIECMAGKSAALHGLVHDATPFEFSEEDTAIDYFGKLLHAGGFNHFGTERLYSGVNGCEMRANIFFGVVYYQRLRHMVSDKWQVRSTGVTDMLTRQPIGGRKRGGGVRFGEMERDSLISHGASFLLQDRLFHCSDKSLALICRTCGTILGPVLAIQNNKKDTSLNYTAKCRLCADEGIIERIEIPYVFRYLITQLAAVNIKVQLKLESS</sequence>
<gene>
    <name evidence="21" type="primary">RpI135</name>
    <name evidence="21" type="ORF">CM83_64392</name>
</gene>
<dbReference type="GO" id="GO:0000428">
    <property type="term" value="C:DNA-directed RNA polymerase complex"/>
    <property type="evidence" value="ECO:0007669"/>
    <property type="project" value="UniProtKB-KW"/>
</dbReference>
<dbReference type="Gene3D" id="3.90.1100.10">
    <property type="match status" value="2"/>
</dbReference>
<evidence type="ECO:0000256" key="2">
    <source>
        <dbReference type="ARBA" id="ARBA00006835"/>
    </source>
</evidence>
<dbReference type="FunFam" id="3.90.1800.10:FF:000004">
    <property type="entry name" value="DNA-directed RNA polymerase subunit beta"/>
    <property type="match status" value="1"/>
</dbReference>
<evidence type="ECO:0000256" key="6">
    <source>
        <dbReference type="ARBA" id="ARBA00022695"/>
    </source>
</evidence>
<evidence type="ECO:0000256" key="11">
    <source>
        <dbReference type="ARBA" id="ARBA00023242"/>
    </source>
</evidence>
<feature type="domain" description="RNA polymerase Rpb2" evidence="19">
    <location>
        <begin position="447"/>
        <end position="511"/>
    </location>
</feature>
<dbReference type="InterPro" id="IPR007645">
    <property type="entry name" value="RNA_pol_Rpb2_3"/>
</dbReference>
<dbReference type="Gene3D" id="3.90.1800.10">
    <property type="entry name" value="RNA polymerase alpha subunit dimerisation domain"/>
    <property type="match status" value="1"/>
</dbReference>
<protein>
    <recommendedName>
        <fullName evidence="14">DNA-directed RNA polymerase subunit beta</fullName>
        <ecNumber evidence="14">2.7.7.6</ecNumber>
    </recommendedName>
</protein>
<dbReference type="Pfam" id="PF04560">
    <property type="entry name" value="RNA_pol_Rpb2_7"/>
    <property type="match status" value="1"/>
</dbReference>
<feature type="domain" description="DNA-directed RNA polymerase I subunit RPA2" evidence="20">
    <location>
        <begin position="556"/>
        <end position="613"/>
    </location>
</feature>
<dbReference type="Gene3D" id="3.90.1110.10">
    <property type="entry name" value="RNA polymerase Rpb2, domain 2"/>
    <property type="match status" value="1"/>
</dbReference>
<evidence type="ECO:0000256" key="7">
    <source>
        <dbReference type="ARBA" id="ARBA00022723"/>
    </source>
</evidence>
<evidence type="ECO:0000259" key="16">
    <source>
        <dbReference type="Pfam" id="PF04560"/>
    </source>
</evidence>
<evidence type="ECO:0000259" key="15">
    <source>
        <dbReference type="Pfam" id="PF00562"/>
    </source>
</evidence>
<comment type="subcellular location">
    <subcellularLocation>
        <location evidence="1">Nucleus</location>
        <location evidence="1">Nucleolus</location>
    </subcellularLocation>
</comment>
<accession>A0A0A9VR72</accession>
<organism evidence="21">
    <name type="scientific">Lygus hesperus</name>
    <name type="common">Western plant bug</name>
    <dbReference type="NCBI Taxonomy" id="30085"/>
    <lineage>
        <taxon>Eukaryota</taxon>
        <taxon>Metazoa</taxon>
        <taxon>Ecdysozoa</taxon>
        <taxon>Arthropoda</taxon>
        <taxon>Hexapoda</taxon>
        <taxon>Insecta</taxon>
        <taxon>Pterygota</taxon>
        <taxon>Neoptera</taxon>
        <taxon>Paraneoptera</taxon>
        <taxon>Hemiptera</taxon>
        <taxon>Heteroptera</taxon>
        <taxon>Panheteroptera</taxon>
        <taxon>Cimicomorpha</taxon>
        <taxon>Miridae</taxon>
        <taxon>Mirini</taxon>
        <taxon>Lygus</taxon>
    </lineage>
</organism>
<dbReference type="AlphaFoldDB" id="A0A0A9VR72"/>
<evidence type="ECO:0000256" key="1">
    <source>
        <dbReference type="ARBA" id="ARBA00004604"/>
    </source>
</evidence>
<evidence type="ECO:0000256" key="3">
    <source>
        <dbReference type="ARBA" id="ARBA00011251"/>
    </source>
</evidence>
<reference evidence="21" key="2">
    <citation type="submission" date="2014-07" db="EMBL/GenBank/DDBJ databases">
        <authorList>
            <person name="Hull J."/>
        </authorList>
    </citation>
    <scope>NUCLEOTIDE SEQUENCE</scope>
</reference>
<dbReference type="InterPro" id="IPR009674">
    <property type="entry name" value="Rpa2_dom_4"/>
</dbReference>
<evidence type="ECO:0000256" key="10">
    <source>
        <dbReference type="ARBA" id="ARBA00023163"/>
    </source>
</evidence>